<dbReference type="AlphaFoldDB" id="D9PKW3"/>
<sequence length="67" mass="7600">MTAVLIPPSARVSLPDAKRRYEKKVNAVYTGKNQPIISGKPVYGFIQRFHVLVRNYFYGRGLETLCA</sequence>
<reference evidence="1" key="2">
    <citation type="journal article" date="2011" name="Microb. Ecol.">
        <title>Taxonomic and Functional Metagenomic Profiling of the Microbial Community in the Anoxic Sediment of a Sub-saline Shallow Lake (Laguna de Carrizo, Central Spain).</title>
        <authorList>
            <person name="Ferrer M."/>
            <person name="Guazzaroni M.E."/>
            <person name="Richter M."/>
            <person name="Garcia-Salamanca A."/>
            <person name="Yarza P."/>
            <person name="Suarez-Suarez A."/>
            <person name="Solano J."/>
            <person name="Alcaide M."/>
            <person name="van Dillewijn P."/>
            <person name="Molina-Henares M.A."/>
            <person name="Lopez-Cortes N."/>
            <person name="Al-Ramahi Y."/>
            <person name="Guerrero C."/>
            <person name="Acosta A."/>
            <person name="de Eugenio L.I."/>
            <person name="Martinez V."/>
            <person name="Marques S."/>
            <person name="Rojo F."/>
            <person name="Santero E."/>
            <person name="Genilloud O."/>
            <person name="Perez-Perez J."/>
            <person name="Rossello-Mora R."/>
            <person name="Ramos J.L."/>
        </authorList>
    </citation>
    <scope>NUCLEOTIDE SEQUENCE</scope>
</reference>
<reference evidence="1" key="1">
    <citation type="submission" date="2010-07" db="EMBL/GenBank/DDBJ databases">
        <authorList>
            <consortium name="CONSOLIDER consortium CSD2007-00005"/>
            <person name="Guazzaroni M.-E."/>
            <person name="Richter M."/>
            <person name="Garcia-Salamanca A."/>
            <person name="Yarza P."/>
            <person name="Ferrer M."/>
        </authorList>
    </citation>
    <scope>NUCLEOTIDE SEQUENCE</scope>
</reference>
<name>D9PKW3_9ZZZZ</name>
<gene>
    <name evidence="1" type="ORF">LDC_2184</name>
</gene>
<organism evidence="1">
    <name type="scientific">sediment metagenome</name>
    <dbReference type="NCBI Taxonomy" id="749907"/>
    <lineage>
        <taxon>unclassified sequences</taxon>
        <taxon>metagenomes</taxon>
        <taxon>ecological metagenomes</taxon>
    </lineage>
</organism>
<accession>D9PKW3</accession>
<dbReference type="EMBL" id="ADZX01000651">
    <property type="protein sequence ID" value="EFK95803.1"/>
    <property type="molecule type" value="Genomic_DNA"/>
</dbReference>
<proteinExistence type="predicted"/>
<evidence type="ECO:0000313" key="1">
    <source>
        <dbReference type="EMBL" id="EFK95803.1"/>
    </source>
</evidence>
<comment type="caution">
    <text evidence="1">The sequence shown here is derived from an EMBL/GenBank/DDBJ whole genome shotgun (WGS) entry which is preliminary data.</text>
</comment>
<protein>
    <submittedName>
        <fullName evidence="1">Uncharacterized protein</fullName>
    </submittedName>
</protein>